<evidence type="ECO:0000313" key="2">
    <source>
        <dbReference type="EMBL" id="VTJ68291.1"/>
    </source>
</evidence>
<keyword evidence="3" id="KW-1185">Reference proteome</keyword>
<dbReference type="AlphaFoldDB" id="A0A5E4BH47"/>
<proteinExistence type="predicted"/>
<reference evidence="1" key="2">
    <citation type="submission" date="2020-08" db="EMBL/GenBank/DDBJ databases">
        <authorList>
            <person name="Shumante A."/>
            <person name="Zimin A.V."/>
            <person name="Puiu D."/>
            <person name="Salzberg S.L."/>
        </authorList>
    </citation>
    <scope>NUCLEOTIDE SEQUENCE</scope>
    <source>
        <strain evidence="1">WC2-LM</strain>
        <tissue evidence="1">Liver</tissue>
    </source>
</reference>
<dbReference type="PANTHER" id="PTHR12039:SF18">
    <property type="entry name" value="NICOTINAMIDE_NICOTINIC ACID MONONUCLEOTIDE ADENYLYLTRANSFERASE 2"/>
    <property type="match status" value="1"/>
</dbReference>
<dbReference type="GO" id="GO:0009435">
    <property type="term" value="P:NAD+ biosynthetic process"/>
    <property type="evidence" value="ECO:0007669"/>
    <property type="project" value="TreeGrafter"/>
</dbReference>
<evidence type="ECO:0000313" key="1">
    <source>
        <dbReference type="EMBL" id="KAF7459943.1"/>
    </source>
</evidence>
<sequence>MPVCGADGQVKGSQLSFPLTTKNWWHFGNGLAWAAVPGVLWGTEGPPSDCSVASQGLVSSRHRLIMCQLAVQNSDWIRVDPWECYQDTWQTTCSVLEHHRDLMKVSRAPAKGRVDYGETGEGLCPQKPGIRNRDCCLLAEEGFLLLCRL</sequence>
<reference evidence="2 3" key="1">
    <citation type="submission" date="2019-04" db="EMBL/GenBank/DDBJ databases">
        <authorList>
            <person name="Alioto T."/>
            <person name="Alioto T."/>
        </authorList>
    </citation>
    <scope>NUCLEOTIDE SEQUENCE [LARGE SCALE GENOMIC DNA]</scope>
</reference>
<dbReference type="InterPro" id="IPR051182">
    <property type="entry name" value="Euk_NMN_adenylyltrnsfrase"/>
</dbReference>
<dbReference type="EMBL" id="CABDUW010000422">
    <property type="protein sequence ID" value="VTJ68291.1"/>
    <property type="molecule type" value="Genomic_DNA"/>
</dbReference>
<dbReference type="EMBL" id="WJEC01008809">
    <property type="protein sequence ID" value="KAF7459943.1"/>
    <property type="molecule type" value="Genomic_DNA"/>
</dbReference>
<protein>
    <submittedName>
        <fullName evidence="2">Uncharacterized protein</fullName>
    </submittedName>
</protein>
<organism evidence="2 3">
    <name type="scientific">Marmota monax</name>
    <name type="common">Woodchuck</name>
    <dbReference type="NCBI Taxonomy" id="9995"/>
    <lineage>
        <taxon>Eukaryota</taxon>
        <taxon>Metazoa</taxon>
        <taxon>Chordata</taxon>
        <taxon>Craniata</taxon>
        <taxon>Vertebrata</taxon>
        <taxon>Euteleostomi</taxon>
        <taxon>Mammalia</taxon>
        <taxon>Eutheria</taxon>
        <taxon>Euarchontoglires</taxon>
        <taxon>Glires</taxon>
        <taxon>Rodentia</taxon>
        <taxon>Sciuromorpha</taxon>
        <taxon>Sciuridae</taxon>
        <taxon>Xerinae</taxon>
        <taxon>Marmotini</taxon>
        <taxon>Marmota</taxon>
    </lineage>
</organism>
<dbReference type="GO" id="GO:0004515">
    <property type="term" value="F:nicotinate-nucleotide adenylyltransferase activity"/>
    <property type="evidence" value="ECO:0007669"/>
    <property type="project" value="TreeGrafter"/>
</dbReference>
<dbReference type="GO" id="GO:0000309">
    <property type="term" value="F:nicotinamide-nucleotide adenylyltransferase activity"/>
    <property type="evidence" value="ECO:0007669"/>
    <property type="project" value="TreeGrafter"/>
</dbReference>
<dbReference type="PANTHER" id="PTHR12039">
    <property type="entry name" value="NICOTINAMIDE MONONUCLEOTIDE ADENYLYLTRANSFERASE"/>
    <property type="match status" value="1"/>
</dbReference>
<accession>A0A5E4BH47</accession>
<evidence type="ECO:0000313" key="3">
    <source>
        <dbReference type="Proteomes" id="UP000335636"/>
    </source>
</evidence>
<gene>
    <name evidence="1" type="ORF">GHT09_019936</name>
    <name evidence="2" type="ORF">MONAX_5E013687</name>
</gene>
<name>A0A5E4BH47_MARMO</name>
<dbReference type="Proteomes" id="UP000662637">
    <property type="component" value="Unassembled WGS sequence"/>
</dbReference>
<dbReference type="Proteomes" id="UP000335636">
    <property type="component" value="Unassembled WGS sequence"/>
</dbReference>
<dbReference type="InterPro" id="IPR014729">
    <property type="entry name" value="Rossmann-like_a/b/a_fold"/>
</dbReference>
<dbReference type="GO" id="GO:0005794">
    <property type="term" value="C:Golgi apparatus"/>
    <property type="evidence" value="ECO:0007669"/>
    <property type="project" value="TreeGrafter"/>
</dbReference>
<dbReference type="SUPFAM" id="SSF52374">
    <property type="entry name" value="Nucleotidylyl transferase"/>
    <property type="match status" value="1"/>
</dbReference>
<dbReference type="Gene3D" id="3.40.50.620">
    <property type="entry name" value="HUPs"/>
    <property type="match status" value="1"/>
</dbReference>